<protein>
    <submittedName>
        <fullName evidence="2">Uncharacterized protein</fullName>
    </submittedName>
</protein>
<keyword evidence="3" id="KW-1185">Reference proteome</keyword>
<dbReference type="EMBL" id="JBHTAP010000001">
    <property type="protein sequence ID" value="MFC7235236.1"/>
    <property type="molecule type" value="Genomic_DNA"/>
</dbReference>
<gene>
    <name evidence="2" type="ORF">ACFQJ4_07915</name>
</gene>
<organism evidence="2 3">
    <name type="scientific">Halosegnis marinus</name>
    <dbReference type="NCBI Taxonomy" id="3034023"/>
    <lineage>
        <taxon>Archaea</taxon>
        <taxon>Methanobacteriati</taxon>
        <taxon>Methanobacteriota</taxon>
        <taxon>Stenosarchaea group</taxon>
        <taxon>Halobacteria</taxon>
        <taxon>Halobacteriales</taxon>
        <taxon>Natronomonadaceae</taxon>
        <taxon>Halosegnis</taxon>
    </lineage>
</organism>
<name>A0ABD5ZPA2_9EURY</name>
<dbReference type="GeneID" id="79266926"/>
<reference evidence="2 3" key="1">
    <citation type="journal article" date="2019" name="Int. J. Syst. Evol. Microbiol.">
        <title>The Global Catalogue of Microorganisms (GCM) 10K type strain sequencing project: providing services to taxonomists for standard genome sequencing and annotation.</title>
        <authorList>
            <consortium name="The Broad Institute Genomics Platform"/>
            <consortium name="The Broad Institute Genome Sequencing Center for Infectious Disease"/>
            <person name="Wu L."/>
            <person name="Ma J."/>
        </authorList>
    </citation>
    <scope>NUCLEOTIDE SEQUENCE [LARGE SCALE GENOMIC DNA]</scope>
    <source>
        <strain evidence="2 3">DT85</strain>
    </source>
</reference>
<keyword evidence="1" id="KW-0472">Membrane</keyword>
<evidence type="ECO:0000313" key="2">
    <source>
        <dbReference type="EMBL" id="MFC7235236.1"/>
    </source>
</evidence>
<feature type="transmembrane region" description="Helical" evidence="1">
    <location>
        <begin position="6"/>
        <end position="27"/>
    </location>
</feature>
<accession>A0ABD5ZPA2</accession>
<dbReference type="Proteomes" id="UP001596398">
    <property type="component" value="Unassembled WGS sequence"/>
</dbReference>
<proteinExistence type="predicted"/>
<keyword evidence="1" id="KW-1133">Transmembrane helix</keyword>
<comment type="caution">
    <text evidence="2">The sequence shown here is derived from an EMBL/GenBank/DDBJ whole genome shotgun (WGS) entry which is preliminary data.</text>
</comment>
<sequence length="72" mass="7792">MLLQAGIPGGIELLVFNVIVAALVVYFTYNDARTRGANAVLWAGVMGLASLFLNIVGFLLVFAVYYVIVVRD</sequence>
<evidence type="ECO:0000256" key="1">
    <source>
        <dbReference type="SAM" id="Phobius"/>
    </source>
</evidence>
<keyword evidence="1" id="KW-0812">Transmembrane</keyword>
<dbReference type="AlphaFoldDB" id="A0ABD5ZPA2"/>
<dbReference type="RefSeq" id="WP_276233368.1">
    <property type="nucleotide sequence ID" value="NZ_CP119802.1"/>
</dbReference>
<feature type="transmembrane region" description="Helical" evidence="1">
    <location>
        <begin position="39"/>
        <end position="68"/>
    </location>
</feature>
<evidence type="ECO:0000313" key="3">
    <source>
        <dbReference type="Proteomes" id="UP001596398"/>
    </source>
</evidence>